<dbReference type="RefSeq" id="WP_162261158.1">
    <property type="nucleotide sequence ID" value="NZ_LFRH01000001.1"/>
</dbReference>
<dbReference type="EMBL" id="LFRH01000001">
    <property type="protein sequence ID" value="KTF28822.1"/>
    <property type="molecule type" value="Genomic_DNA"/>
</dbReference>
<evidence type="ECO:0000256" key="4">
    <source>
        <dbReference type="ARBA" id="ARBA00023136"/>
    </source>
</evidence>
<accession>A0AA40PQ79</accession>
<keyword evidence="2 5" id="KW-0812">Transmembrane</keyword>
<comment type="subcellular location">
    <subcellularLocation>
        <location evidence="1">Membrane</location>
        <topology evidence="1">Multi-pass membrane protein</topology>
    </subcellularLocation>
</comment>
<dbReference type="NCBIfam" id="TIGR00815">
    <property type="entry name" value="sulP"/>
    <property type="match status" value="1"/>
</dbReference>
<dbReference type="Pfam" id="PF01740">
    <property type="entry name" value="STAS"/>
    <property type="match status" value="1"/>
</dbReference>
<dbReference type="GO" id="GO:0016020">
    <property type="term" value="C:membrane"/>
    <property type="evidence" value="ECO:0007669"/>
    <property type="project" value="UniProtKB-SubCell"/>
</dbReference>
<reference evidence="7 8" key="1">
    <citation type="submission" date="2015-06" db="EMBL/GenBank/DDBJ databases">
        <title>More than comparative genomics: Whole genome sequencing reveals elusive C. pecorum plasmid and re-evaluates genetic differences and phylogenetic relationships between C. pecorum from pig, cattle, sheep and koala hosts.</title>
        <authorList>
            <person name="Jelocnik M."/>
            <person name="Bachmann N.L."/>
            <person name="Kaltenboeck B."/>
            <person name="Waugh C."/>
            <person name="Woolford L."/>
            <person name="Speight N."/>
            <person name="Gillett A."/>
            <person name="Higgins D."/>
            <person name="Flanagan C."/>
            <person name="Myers G."/>
            <person name="Timms P."/>
            <person name="Polkinghorne A."/>
        </authorList>
    </citation>
    <scope>NUCLEOTIDE SEQUENCE [LARGE SCALE GENOMIC DNA]</scope>
    <source>
        <strain evidence="7 8">L1</strain>
    </source>
</reference>
<dbReference type="InterPro" id="IPR002645">
    <property type="entry name" value="STAS_dom"/>
</dbReference>
<feature type="transmembrane region" description="Helical" evidence="5">
    <location>
        <begin position="33"/>
        <end position="54"/>
    </location>
</feature>
<feature type="domain" description="STAS" evidence="6">
    <location>
        <begin position="458"/>
        <end position="557"/>
    </location>
</feature>
<dbReference type="SUPFAM" id="SSF52091">
    <property type="entry name" value="SpoIIaa-like"/>
    <property type="match status" value="1"/>
</dbReference>
<dbReference type="PROSITE" id="PS50801">
    <property type="entry name" value="STAS"/>
    <property type="match status" value="1"/>
</dbReference>
<dbReference type="InterPro" id="IPR036513">
    <property type="entry name" value="STAS_dom_sf"/>
</dbReference>
<feature type="transmembrane region" description="Helical" evidence="5">
    <location>
        <begin position="207"/>
        <end position="224"/>
    </location>
</feature>
<dbReference type="CDD" id="cd07042">
    <property type="entry name" value="STAS_SulP_like_sulfate_transporter"/>
    <property type="match status" value="1"/>
</dbReference>
<comment type="caution">
    <text evidence="7">The sequence shown here is derived from an EMBL/GenBank/DDBJ whole genome shotgun (WGS) entry which is preliminary data.</text>
</comment>
<protein>
    <submittedName>
        <fullName evidence="7">Sulfate permease family protein</fullName>
    </submittedName>
</protein>
<feature type="transmembrane region" description="Helical" evidence="5">
    <location>
        <begin position="262"/>
        <end position="282"/>
    </location>
</feature>
<gene>
    <name evidence="7" type="primary">ychm</name>
    <name evidence="7" type="ORF">cpL1_0033</name>
</gene>
<dbReference type="Pfam" id="PF00916">
    <property type="entry name" value="Sulfate_transp"/>
    <property type="match status" value="1"/>
</dbReference>
<keyword evidence="3 5" id="KW-1133">Transmembrane helix</keyword>
<dbReference type="Proteomes" id="UP000054301">
    <property type="component" value="Unassembled WGS sequence"/>
</dbReference>
<dbReference type="GO" id="GO:0055085">
    <property type="term" value="P:transmembrane transport"/>
    <property type="evidence" value="ECO:0007669"/>
    <property type="project" value="InterPro"/>
</dbReference>
<keyword evidence="4 5" id="KW-0472">Membrane</keyword>
<dbReference type="InterPro" id="IPR001902">
    <property type="entry name" value="SLC26A/SulP_fam"/>
</dbReference>
<feature type="transmembrane region" description="Helical" evidence="5">
    <location>
        <begin position="294"/>
        <end position="314"/>
    </location>
</feature>
<feature type="transmembrane region" description="Helical" evidence="5">
    <location>
        <begin position="179"/>
        <end position="200"/>
    </location>
</feature>
<evidence type="ECO:0000256" key="5">
    <source>
        <dbReference type="SAM" id="Phobius"/>
    </source>
</evidence>
<evidence type="ECO:0000256" key="1">
    <source>
        <dbReference type="ARBA" id="ARBA00004141"/>
    </source>
</evidence>
<proteinExistence type="predicted"/>
<sequence>MTIKTSWSFKHLIPTLYTSIKEGYSFNAFKKDFLAGITVGILAFPFAIAVSIGIGVSPIQGLIASIIGGFLASALGGSQVLISGPTSAFISILYCIVAKYEIEGLFAVTLLAGIFLVAFGLTGLGTFIKYMPYPVVTGLTTGIAVLIFSSQIKDFLGLQMGENVPTDFIAKWVAYWDHLWTWDSKSFAVGLFSLLLMIYFRNYKPRYPGVMIAIIIATTLVWLLKIDIPTIESRYGTLPQSLPLPVLPRLSITKILQLMPEALTIAVLTGIETLLAAVVADGMIGSRHQSNCQLVGQGIANIGTALFSGIPVSGSLSRTAANIKSGALTPISGLVHSVFICFILLLLAPLTIKIPLTCLAAVLILIAWNMSEIHHFIHLFTAPKKDVVVLLTVFVLTVMTTITSAVQVGMMLAAFLFMKQMSDLSDAISSSKYFDEDNQQQKKDEVFSKAEVPLNTEIYEINGPFFFGIADRLKNILNEIESPPKIFILCMSRVPTIDASAMHALEEFFLECNRQGTLLLLAGVKKTPLGDLKRYHLDQLIGVDHIFSNIKSALLFAQALIKLEKKSSC</sequence>
<evidence type="ECO:0000256" key="3">
    <source>
        <dbReference type="ARBA" id="ARBA00022989"/>
    </source>
</evidence>
<dbReference type="AlphaFoldDB" id="A0AA40PQ79"/>
<evidence type="ECO:0000313" key="7">
    <source>
        <dbReference type="EMBL" id="KTF28822.1"/>
    </source>
</evidence>
<dbReference type="InterPro" id="IPR011547">
    <property type="entry name" value="SLC26A/SulP_dom"/>
</dbReference>
<evidence type="ECO:0000259" key="6">
    <source>
        <dbReference type="PROSITE" id="PS50801"/>
    </source>
</evidence>
<feature type="transmembrane region" description="Helical" evidence="5">
    <location>
        <begin position="133"/>
        <end position="152"/>
    </location>
</feature>
<feature type="transmembrane region" description="Helical" evidence="5">
    <location>
        <begin position="326"/>
        <end position="347"/>
    </location>
</feature>
<dbReference type="PANTHER" id="PTHR11814">
    <property type="entry name" value="SULFATE TRANSPORTER"/>
    <property type="match status" value="1"/>
</dbReference>
<feature type="transmembrane region" description="Helical" evidence="5">
    <location>
        <begin position="102"/>
        <end position="121"/>
    </location>
</feature>
<evidence type="ECO:0000313" key="8">
    <source>
        <dbReference type="Proteomes" id="UP000054301"/>
    </source>
</evidence>
<feature type="transmembrane region" description="Helical" evidence="5">
    <location>
        <begin position="354"/>
        <end position="371"/>
    </location>
</feature>
<evidence type="ECO:0000256" key="2">
    <source>
        <dbReference type="ARBA" id="ARBA00022692"/>
    </source>
</evidence>
<feature type="transmembrane region" description="Helical" evidence="5">
    <location>
        <begin position="391"/>
        <end position="417"/>
    </location>
</feature>
<organism evidence="7 8">
    <name type="scientific">Chlamydia pecorum</name>
    <dbReference type="NCBI Taxonomy" id="85991"/>
    <lineage>
        <taxon>Bacteria</taxon>
        <taxon>Pseudomonadati</taxon>
        <taxon>Chlamydiota</taxon>
        <taxon>Chlamydiia</taxon>
        <taxon>Chlamydiales</taxon>
        <taxon>Chlamydiaceae</taxon>
        <taxon>Chlamydia/Chlamydophila group</taxon>
        <taxon>Chlamydia</taxon>
    </lineage>
</organism>
<dbReference type="Gene3D" id="3.30.750.24">
    <property type="entry name" value="STAS domain"/>
    <property type="match status" value="1"/>
</dbReference>
<name>A0AA40PQ79_9CHLA</name>